<dbReference type="EMBL" id="CP006933">
    <property type="protein sequence ID" value="AIS32887.1"/>
    <property type="molecule type" value="Genomic_DNA"/>
</dbReference>
<feature type="domain" description="4Fe-4S ferredoxin-type" evidence="1">
    <location>
        <begin position="4"/>
        <end position="33"/>
    </location>
</feature>
<proteinExistence type="predicted"/>
<keyword evidence="6" id="KW-1185">Reference proteome</keyword>
<evidence type="ECO:0000313" key="3">
    <source>
        <dbReference type="EMBL" id="CEA13928.1"/>
    </source>
</evidence>
<accession>A0A089ZFJ0</accession>
<evidence type="ECO:0000313" key="4">
    <source>
        <dbReference type="EMBL" id="CEL23901.1"/>
    </source>
</evidence>
<dbReference type="GeneID" id="26738511"/>
<organism evidence="2 5">
    <name type="scientific">Methanobacterium formicicum</name>
    <dbReference type="NCBI Taxonomy" id="2162"/>
    <lineage>
        <taxon>Archaea</taxon>
        <taxon>Methanobacteriati</taxon>
        <taxon>Methanobacteriota</taxon>
        <taxon>Methanomada group</taxon>
        <taxon>Methanobacteria</taxon>
        <taxon>Methanobacteriales</taxon>
        <taxon>Methanobacteriaceae</taxon>
        <taxon>Methanobacterium</taxon>
    </lineage>
</organism>
<dbReference type="Proteomes" id="UP000029661">
    <property type="component" value="Chromosome"/>
</dbReference>
<dbReference type="PANTHER" id="PTHR43122">
    <property type="entry name" value="FERREDOXIN SUBUNIT OF PYRUVATE:FLAVODOXIN OXIDOREDUCTASE-RELATED"/>
    <property type="match status" value="1"/>
</dbReference>
<evidence type="ECO:0000313" key="5">
    <source>
        <dbReference type="Proteomes" id="UP000029661"/>
    </source>
</evidence>
<dbReference type="PATRIC" id="fig|2162.10.peg.257"/>
<dbReference type="PROSITE" id="PS00198">
    <property type="entry name" value="4FE4S_FER_1"/>
    <property type="match status" value="1"/>
</dbReference>
<name>A0A089ZFJ0_METFO</name>
<dbReference type="InterPro" id="IPR017896">
    <property type="entry name" value="4Fe4S_Fe-S-bd"/>
</dbReference>
<dbReference type="EMBL" id="LN515531">
    <property type="protein sequence ID" value="CEA13928.1"/>
    <property type="molecule type" value="Genomic_DNA"/>
</dbReference>
<evidence type="ECO:0000313" key="6">
    <source>
        <dbReference type="Proteomes" id="UP000062768"/>
    </source>
</evidence>
<dbReference type="Pfam" id="PF12838">
    <property type="entry name" value="Fer4_7"/>
    <property type="match status" value="1"/>
</dbReference>
<reference evidence="4" key="3">
    <citation type="submission" date="2014-09" db="EMBL/GenBank/DDBJ databases">
        <authorList>
            <person name="Bishop-Lilly K.A."/>
            <person name="Broomall S.M."/>
            <person name="Chain P.S."/>
            <person name="Chertkov O."/>
            <person name="Coyne S.R."/>
            <person name="Daligault H.E."/>
            <person name="Davenport K.W."/>
            <person name="Erkkila T."/>
            <person name="Frey K.G."/>
            <person name="Gibbons H.S."/>
            <person name="Gu W."/>
            <person name="Jaissle J."/>
            <person name="Johnson S.L."/>
            <person name="Koroleva G.I."/>
            <person name="Ladner J.T."/>
            <person name="Lo C.-C."/>
            <person name="Minogue T.D."/>
            <person name="Munk C."/>
            <person name="Palacios G.F."/>
            <person name="Redden C.L."/>
            <person name="Rosenzweig C.N."/>
            <person name="Scholz M.B."/>
            <person name="Teshima H."/>
            <person name="Xu Y."/>
        </authorList>
    </citation>
    <scope>NUCLEOTIDE SEQUENCE</scope>
    <source>
        <strain evidence="4">Mb9</strain>
    </source>
</reference>
<evidence type="ECO:0000259" key="1">
    <source>
        <dbReference type="PROSITE" id="PS51379"/>
    </source>
</evidence>
<feature type="domain" description="4Fe-4S ferredoxin-type" evidence="1">
    <location>
        <begin position="40"/>
        <end position="70"/>
    </location>
</feature>
<dbReference type="PANTHER" id="PTHR43122:SF1">
    <property type="entry name" value="IRON-SULFUR-BINDING PROTEIN"/>
    <property type="match status" value="1"/>
</dbReference>
<dbReference type="Gene3D" id="3.30.70.20">
    <property type="match status" value="1"/>
</dbReference>
<dbReference type="KEGG" id="mfc:BRM9_2085"/>
<dbReference type="InterPro" id="IPR017900">
    <property type="entry name" value="4Fe4S_Fe_S_CS"/>
</dbReference>
<dbReference type="Proteomes" id="UP000062768">
    <property type="component" value="Chromosome I"/>
</dbReference>
<dbReference type="RefSeq" id="WP_394325872.1">
    <property type="nucleotide sequence ID" value="NZ_LN734822.1"/>
</dbReference>
<dbReference type="KEGG" id="mfi:DSM1535_1596"/>
<sequence>MVDFMITVNENLCKGCNICTEFCPRKVYGKSGKLNKKGVNVPVPENEDKCTQCQLCAMMCPDQAIKVDEKVDDADEN</sequence>
<dbReference type="AlphaFoldDB" id="A0A089ZFJ0"/>
<reference evidence="2" key="1">
    <citation type="submission" date="2013-12" db="EMBL/GenBank/DDBJ databases">
        <title>The complete genome sequence of Methanobacterium sp. BRM9.</title>
        <authorList>
            <consortium name="Pastoral Greenhouse Gas Research Consortium"/>
            <person name="Kelly W.J."/>
            <person name="Leahy S.C."/>
            <person name="Perry R."/>
            <person name="Li D."/>
            <person name="Altermann E."/>
            <person name="Lambie S.C."/>
            <person name="Attwood G.T."/>
        </authorList>
    </citation>
    <scope>NUCLEOTIDE SEQUENCE [LARGE SCALE GENOMIC DNA]</scope>
    <source>
        <strain evidence="2">BRM9</strain>
    </source>
</reference>
<reference evidence="3" key="2">
    <citation type="submission" date="2014-08" db="EMBL/GenBank/DDBJ databases">
        <authorList>
            <person name="Wibberg D."/>
        </authorList>
    </citation>
    <scope>NUCLEOTIDE SEQUENCE</scope>
</reference>
<dbReference type="SUPFAM" id="SSF54862">
    <property type="entry name" value="4Fe-4S ferredoxins"/>
    <property type="match status" value="1"/>
</dbReference>
<dbReference type="STRING" id="2162.BRM9_2085"/>
<gene>
    <name evidence="2" type="primary">korD</name>
    <name evidence="2" type="ORF">BRM9_2085</name>
    <name evidence="3" type="ORF">DSM1535_1596</name>
    <name evidence="4" type="ORF">MB9_0246</name>
</gene>
<dbReference type="GO" id="GO:0016491">
    <property type="term" value="F:oxidoreductase activity"/>
    <property type="evidence" value="ECO:0007669"/>
    <property type="project" value="UniProtKB-ARBA"/>
</dbReference>
<dbReference type="PROSITE" id="PS51379">
    <property type="entry name" value="4FE4S_FER_2"/>
    <property type="match status" value="2"/>
</dbReference>
<dbReference type="EMBL" id="LN734822">
    <property type="protein sequence ID" value="CEL23901.1"/>
    <property type="molecule type" value="Genomic_DNA"/>
</dbReference>
<protein>
    <submittedName>
        <fullName evidence="2">2-oxoglutarate ferredoxin oxidoreductase subunit delta KorD</fullName>
    </submittedName>
</protein>
<evidence type="ECO:0000313" key="2">
    <source>
        <dbReference type="EMBL" id="AIS32887.1"/>
    </source>
</evidence>